<dbReference type="SUPFAM" id="SSF160582">
    <property type="entry name" value="MbtH-like"/>
    <property type="match status" value="1"/>
</dbReference>
<dbReference type="RefSeq" id="WP_090929836.1">
    <property type="nucleotide sequence ID" value="NZ_FNDJ01000002.1"/>
</dbReference>
<keyword evidence="4" id="KW-1185">Reference proteome</keyword>
<dbReference type="Pfam" id="PF03621">
    <property type="entry name" value="MbtH"/>
    <property type="match status" value="1"/>
</dbReference>
<sequence>MTNPFEDPESDYLVVVNDENQHSLWPAWMPVPEGWHAVHGPAARDSCLEYVDTHWTDMRPAGLARAMDGTRPPVTAPDRPSRHLTARHGT</sequence>
<dbReference type="SMART" id="SM00923">
    <property type="entry name" value="MbtH"/>
    <property type="match status" value="1"/>
</dbReference>
<protein>
    <submittedName>
        <fullName evidence="3">MbtH protein</fullName>
    </submittedName>
</protein>
<evidence type="ECO:0000256" key="1">
    <source>
        <dbReference type="SAM" id="MobiDB-lite"/>
    </source>
</evidence>
<organism evidence="3 4">
    <name type="scientific">Nonomuraea jiangxiensis</name>
    <dbReference type="NCBI Taxonomy" id="633440"/>
    <lineage>
        <taxon>Bacteria</taxon>
        <taxon>Bacillati</taxon>
        <taxon>Actinomycetota</taxon>
        <taxon>Actinomycetes</taxon>
        <taxon>Streptosporangiales</taxon>
        <taxon>Streptosporangiaceae</taxon>
        <taxon>Nonomuraea</taxon>
    </lineage>
</organism>
<dbReference type="InterPro" id="IPR038020">
    <property type="entry name" value="MbtH-like_sf"/>
</dbReference>
<feature type="domain" description="MbtH-like" evidence="2">
    <location>
        <begin position="3"/>
        <end position="53"/>
    </location>
</feature>
<reference evidence="3 4" key="1">
    <citation type="submission" date="2016-10" db="EMBL/GenBank/DDBJ databases">
        <authorList>
            <person name="de Groot N.N."/>
        </authorList>
    </citation>
    <scope>NUCLEOTIDE SEQUENCE [LARGE SCALE GENOMIC DNA]</scope>
    <source>
        <strain evidence="3 4">CGMCC 4.6533</strain>
    </source>
</reference>
<feature type="region of interest" description="Disordered" evidence="1">
    <location>
        <begin position="64"/>
        <end position="90"/>
    </location>
</feature>
<dbReference type="Proteomes" id="UP000199202">
    <property type="component" value="Unassembled WGS sequence"/>
</dbReference>
<dbReference type="PANTHER" id="PTHR38444:SF1">
    <property type="entry name" value="ENTEROBACTIN BIOSYNTHESIS PROTEIN YBDZ"/>
    <property type="match status" value="1"/>
</dbReference>
<evidence type="ECO:0000313" key="4">
    <source>
        <dbReference type="Proteomes" id="UP000199202"/>
    </source>
</evidence>
<accession>A0A1G8DJ16</accession>
<dbReference type="InterPro" id="IPR037407">
    <property type="entry name" value="MLP_fam"/>
</dbReference>
<proteinExistence type="predicted"/>
<dbReference type="PANTHER" id="PTHR38444">
    <property type="entry name" value="ENTEROBACTIN BIOSYNTHESIS PROTEIN YBDZ"/>
    <property type="match status" value="1"/>
</dbReference>
<evidence type="ECO:0000313" key="3">
    <source>
        <dbReference type="EMBL" id="SDH57652.1"/>
    </source>
</evidence>
<dbReference type="GO" id="GO:0019290">
    <property type="term" value="P:siderophore biosynthetic process"/>
    <property type="evidence" value="ECO:0007669"/>
    <property type="project" value="TreeGrafter"/>
</dbReference>
<dbReference type="AlphaFoldDB" id="A0A1G8DJ16"/>
<name>A0A1G8DJ16_9ACTN</name>
<evidence type="ECO:0000259" key="2">
    <source>
        <dbReference type="SMART" id="SM00923"/>
    </source>
</evidence>
<dbReference type="OrthoDB" id="7584480at2"/>
<dbReference type="InterPro" id="IPR005153">
    <property type="entry name" value="MbtH-like_dom"/>
</dbReference>
<dbReference type="EMBL" id="FNDJ01000002">
    <property type="protein sequence ID" value="SDH57652.1"/>
    <property type="molecule type" value="Genomic_DNA"/>
</dbReference>
<dbReference type="STRING" id="633440.SAMN05421869_102587"/>
<gene>
    <name evidence="3" type="ORF">SAMN05421869_102587</name>
</gene>
<dbReference type="Gene3D" id="3.90.820.10">
    <property type="entry name" value="Structural Genomics, Unknown Function 30-nov-00 1gh9 Mol_id"/>
    <property type="match status" value="1"/>
</dbReference>
<dbReference type="GO" id="GO:0005829">
    <property type="term" value="C:cytosol"/>
    <property type="evidence" value="ECO:0007669"/>
    <property type="project" value="TreeGrafter"/>
</dbReference>